<dbReference type="EMBL" id="CM023476">
    <property type="protein sequence ID" value="KAH7941217.1"/>
    <property type="molecule type" value="Genomic_DNA"/>
</dbReference>
<evidence type="ECO:0000313" key="1">
    <source>
        <dbReference type="EMBL" id="KAH7941217.1"/>
    </source>
</evidence>
<keyword evidence="2" id="KW-1185">Reference proteome</keyword>
<organism evidence="1 2">
    <name type="scientific">Dermacentor silvarum</name>
    <name type="common">Tick</name>
    <dbReference type="NCBI Taxonomy" id="543639"/>
    <lineage>
        <taxon>Eukaryota</taxon>
        <taxon>Metazoa</taxon>
        <taxon>Ecdysozoa</taxon>
        <taxon>Arthropoda</taxon>
        <taxon>Chelicerata</taxon>
        <taxon>Arachnida</taxon>
        <taxon>Acari</taxon>
        <taxon>Parasitiformes</taxon>
        <taxon>Ixodida</taxon>
        <taxon>Ixodoidea</taxon>
        <taxon>Ixodidae</taxon>
        <taxon>Rhipicephalinae</taxon>
        <taxon>Dermacentor</taxon>
    </lineage>
</organism>
<gene>
    <name evidence="1" type="ORF">HPB49_011137</name>
</gene>
<sequence>MALSMTTIAAEGNTKDELTLALYLEECNHKIDEYFGKFVTEFSGPDLTIHVVNRAYTARELKVRPEYLSLLQHSFRATVKSVDFRNNAEAVRQEANAWVSQQTKSKIKDLLLPHTVTSDTVFILLSASVLPCEMGFSVRQARY</sequence>
<comment type="caution">
    <text evidence="1">The sequence shown here is derived from an EMBL/GenBank/DDBJ whole genome shotgun (WGS) entry which is preliminary data.</text>
</comment>
<protein>
    <submittedName>
        <fullName evidence="1">Uncharacterized protein</fullName>
    </submittedName>
</protein>
<reference evidence="1" key="1">
    <citation type="submission" date="2020-05" db="EMBL/GenBank/DDBJ databases">
        <title>Large-scale comparative analyses of tick genomes elucidate their genetic diversity and vector capacities.</title>
        <authorList>
            <person name="Jia N."/>
            <person name="Wang J."/>
            <person name="Shi W."/>
            <person name="Du L."/>
            <person name="Sun Y."/>
            <person name="Zhan W."/>
            <person name="Jiang J."/>
            <person name="Wang Q."/>
            <person name="Zhang B."/>
            <person name="Ji P."/>
            <person name="Sakyi L.B."/>
            <person name="Cui X."/>
            <person name="Yuan T."/>
            <person name="Jiang B."/>
            <person name="Yang W."/>
            <person name="Lam T.T.-Y."/>
            <person name="Chang Q."/>
            <person name="Ding S."/>
            <person name="Wang X."/>
            <person name="Zhu J."/>
            <person name="Ruan X."/>
            <person name="Zhao L."/>
            <person name="Wei J."/>
            <person name="Que T."/>
            <person name="Du C."/>
            <person name="Cheng J."/>
            <person name="Dai P."/>
            <person name="Han X."/>
            <person name="Huang E."/>
            <person name="Gao Y."/>
            <person name="Liu J."/>
            <person name="Shao H."/>
            <person name="Ye R."/>
            <person name="Li L."/>
            <person name="Wei W."/>
            <person name="Wang X."/>
            <person name="Wang C."/>
            <person name="Yang T."/>
            <person name="Huo Q."/>
            <person name="Li W."/>
            <person name="Guo W."/>
            <person name="Chen H."/>
            <person name="Zhou L."/>
            <person name="Ni X."/>
            <person name="Tian J."/>
            <person name="Zhou Y."/>
            <person name="Sheng Y."/>
            <person name="Liu T."/>
            <person name="Pan Y."/>
            <person name="Xia L."/>
            <person name="Li J."/>
            <person name="Zhao F."/>
            <person name="Cao W."/>
        </authorList>
    </citation>
    <scope>NUCLEOTIDE SEQUENCE</scope>
    <source>
        <strain evidence="1">Dsil-2018</strain>
    </source>
</reference>
<name>A0ACB8CEX2_DERSI</name>
<proteinExistence type="predicted"/>
<accession>A0ACB8CEX2</accession>
<dbReference type="Proteomes" id="UP000821865">
    <property type="component" value="Chromosome 7"/>
</dbReference>
<evidence type="ECO:0000313" key="2">
    <source>
        <dbReference type="Proteomes" id="UP000821865"/>
    </source>
</evidence>